<dbReference type="InterPro" id="IPR016873">
    <property type="entry name" value="Caps_polysacc_synth_BcbE_prd"/>
</dbReference>
<reference evidence="2 3" key="1">
    <citation type="submission" date="2017-07" db="EMBL/GenBank/DDBJ databases">
        <title>A draft genome sequence of Komagataeibacter sp. T5K1.</title>
        <authorList>
            <person name="Skraban J."/>
            <person name="Cleenwerck I."/>
            <person name="Vandamme P."/>
            <person name="Trcek J."/>
        </authorList>
    </citation>
    <scope>NUCLEOTIDE SEQUENCE [LARGE SCALE GENOMIC DNA]</scope>
    <source>
        <strain evidence="2 3">T5K1</strain>
    </source>
</reference>
<dbReference type="CDD" id="cd04183">
    <property type="entry name" value="GT2_BcE_like"/>
    <property type="match status" value="1"/>
</dbReference>
<evidence type="ECO:0000313" key="2">
    <source>
        <dbReference type="EMBL" id="PYD74814.1"/>
    </source>
</evidence>
<evidence type="ECO:0000259" key="1">
    <source>
        <dbReference type="Pfam" id="PF00483"/>
    </source>
</evidence>
<accession>A0A318QAH1</accession>
<gene>
    <name evidence="2" type="ORF">CFR71_12745</name>
</gene>
<dbReference type="Pfam" id="PF00483">
    <property type="entry name" value="NTP_transferase"/>
    <property type="match status" value="1"/>
</dbReference>
<dbReference type="RefSeq" id="WP_110531726.1">
    <property type="nucleotide sequence ID" value="NZ_NOXG01000022.1"/>
</dbReference>
<organism evidence="2 3">
    <name type="scientific">Novacetimonas pomaceti</name>
    <dbReference type="NCBI Taxonomy" id="2021998"/>
    <lineage>
        <taxon>Bacteria</taxon>
        <taxon>Pseudomonadati</taxon>
        <taxon>Pseudomonadota</taxon>
        <taxon>Alphaproteobacteria</taxon>
        <taxon>Acetobacterales</taxon>
        <taxon>Acetobacteraceae</taxon>
        <taxon>Novacetimonas</taxon>
    </lineage>
</organism>
<dbReference type="PIRSF" id="PIRSF028162">
    <property type="entry name" value="BcbE_prd"/>
    <property type="match status" value="1"/>
</dbReference>
<dbReference type="SUPFAM" id="SSF53448">
    <property type="entry name" value="Nucleotide-diphospho-sugar transferases"/>
    <property type="match status" value="1"/>
</dbReference>
<dbReference type="InterPro" id="IPR029044">
    <property type="entry name" value="Nucleotide-diphossugar_trans"/>
</dbReference>
<dbReference type="AlphaFoldDB" id="A0A318QAH1"/>
<sequence length="244" mass="27634">MNVLILAAGHDYHTEKRDGYPLLLAEVDGVMLIERLLHNCLRLNPSQIICAVREEDITHCHIDNVIKLIAPDSHILEISKPTKGAACTALLAIEQMNLDDELLIMNAGDLIKTDLTDIINDFRKNDADGRMIVFDSLHPRYSFVRMDENNHVLEVAEKRPISRNATAGLYWFRKASDFIECCKSMIIKDAHVNGRFYISPVFNEMILAQKTVIATKIAQRNYHPIKSDKQISALEAMSDYSKAV</sequence>
<proteinExistence type="predicted"/>
<dbReference type="Proteomes" id="UP000247609">
    <property type="component" value="Unassembled WGS sequence"/>
</dbReference>
<evidence type="ECO:0000313" key="3">
    <source>
        <dbReference type="Proteomes" id="UP000247609"/>
    </source>
</evidence>
<dbReference type="EMBL" id="NOXG01000022">
    <property type="protein sequence ID" value="PYD74814.1"/>
    <property type="molecule type" value="Genomic_DNA"/>
</dbReference>
<dbReference type="Gene3D" id="3.90.550.10">
    <property type="entry name" value="Spore Coat Polysaccharide Biosynthesis Protein SpsA, Chain A"/>
    <property type="match status" value="1"/>
</dbReference>
<feature type="domain" description="Nucleotidyl transferase" evidence="1">
    <location>
        <begin position="24"/>
        <end position="174"/>
    </location>
</feature>
<name>A0A318QAH1_9PROT</name>
<protein>
    <recommendedName>
        <fullName evidence="1">Nucleotidyl transferase domain-containing protein</fullName>
    </recommendedName>
</protein>
<dbReference type="InterPro" id="IPR005835">
    <property type="entry name" value="NTP_transferase_dom"/>
</dbReference>
<comment type="caution">
    <text evidence="2">The sequence shown here is derived from an EMBL/GenBank/DDBJ whole genome shotgun (WGS) entry which is preliminary data.</text>
</comment>